<dbReference type="PANTHER" id="PTHR10579">
    <property type="entry name" value="CALCIUM-ACTIVATED CHLORIDE CHANNEL REGULATOR"/>
    <property type="match status" value="1"/>
</dbReference>
<reference evidence="4 5" key="1">
    <citation type="submission" date="2020-03" db="EMBL/GenBank/DDBJ databases">
        <title>Roseomonas selenitidurans sp. nov. isolated from soil.</title>
        <authorList>
            <person name="Liu H."/>
        </authorList>
    </citation>
    <scope>NUCLEOTIDE SEQUENCE [LARGE SCALE GENOMIC DNA]</scope>
    <source>
        <strain evidence="4 5">JCM 15073</strain>
    </source>
</reference>
<dbReference type="Pfam" id="PF12034">
    <property type="entry name" value="YfbK_C"/>
    <property type="match status" value="1"/>
</dbReference>
<name>A0ABX1F5M0_9PROT</name>
<feature type="region of interest" description="Disordered" evidence="1">
    <location>
        <begin position="49"/>
        <end position="68"/>
    </location>
</feature>
<dbReference type="Pfam" id="PF12450">
    <property type="entry name" value="vWF_A"/>
    <property type="match status" value="1"/>
</dbReference>
<dbReference type="Gene3D" id="3.40.50.410">
    <property type="entry name" value="von Willebrand factor, type A domain"/>
    <property type="match status" value="1"/>
</dbReference>
<dbReference type="InterPro" id="IPR002035">
    <property type="entry name" value="VWF_A"/>
</dbReference>
<evidence type="ECO:0000256" key="1">
    <source>
        <dbReference type="SAM" id="MobiDB-lite"/>
    </source>
</evidence>
<dbReference type="RefSeq" id="WP_168053233.1">
    <property type="nucleotide sequence ID" value="NZ_JAATJR010000007.1"/>
</dbReference>
<dbReference type="SMART" id="SM00327">
    <property type="entry name" value="VWA"/>
    <property type="match status" value="1"/>
</dbReference>
<sequence length="545" mass="58153">MTTSARRLLGVLLPILFLAACEATPPGNRVPIIAAPAPAAMAPAAMAPAAPARGGPARGGPALPPQPAPERMANLPEQSWQSAVEAPVSTFSIGGDTASYTLTRRLLESGVMPQPVMVRPEEFLNAFDYGYPRPTSPQDPIATFVSVHPSPWNAERRLVHIGLRAWQPPVPQARRRLNLVMLVDVSGSMESQDRLPLLQRGLAMMLPELRAEDRVSLVVYAGGVQVVLDSVPGDQRDRIAAALEGLRAGGGTAGGAALATAYSLAGKNLDPAAINRVVLATDGDFNIGIRTPAEMKDFISRERQRGIYLTTIGVGLDNYNDRTLHALARAGNGTAIYAGSLQDLRRGLVEDFAANIVPAADDVKAQVEFNPAVVSHYRLIGYETRQLSQADFRNDQVDAGELGSGRSVTAIYEIVPIGGARPPVEPLRYAAPLRPAPRATQAAEIAFLRVAYKRPGQRQSRELGRAITPRDQHASFDAAPEAARFAAAVAGFAQLLRRSPHTGDWGFTQAAAVAAAARGVDEDGRRAEFIALLRLAAARYPMGPR</sequence>
<dbReference type="PROSITE" id="PS50234">
    <property type="entry name" value="VWFA"/>
    <property type="match status" value="1"/>
</dbReference>
<gene>
    <name evidence="4" type="ORF">HB662_22855</name>
</gene>
<proteinExistence type="predicted"/>
<dbReference type="InterPro" id="IPR036465">
    <property type="entry name" value="vWFA_dom_sf"/>
</dbReference>
<protein>
    <submittedName>
        <fullName evidence="4">DUF3520 domain-containing protein</fullName>
    </submittedName>
</protein>
<keyword evidence="2" id="KW-0732">Signal</keyword>
<evidence type="ECO:0000313" key="5">
    <source>
        <dbReference type="Proteomes" id="UP000765160"/>
    </source>
</evidence>
<feature type="chain" id="PRO_5046954334" evidence="2">
    <location>
        <begin position="24"/>
        <end position="545"/>
    </location>
</feature>
<evidence type="ECO:0000313" key="4">
    <source>
        <dbReference type="EMBL" id="NKE47637.1"/>
    </source>
</evidence>
<dbReference type="InterPro" id="IPR022156">
    <property type="entry name" value="Uncharacterised_YfbK_N"/>
</dbReference>
<dbReference type="Proteomes" id="UP000765160">
    <property type="component" value="Unassembled WGS sequence"/>
</dbReference>
<feature type="domain" description="VWFA" evidence="3">
    <location>
        <begin position="178"/>
        <end position="356"/>
    </location>
</feature>
<feature type="signal peptide" evidence="2">
    <location>
        <begin position="1"/>
        <end position="23"/>
    </location>
</feature>
<organism evidence="4 5">
    <name type="scientific">Falsiroseomonas frigidaquae</name>
    <dbReference type="NCBI Taxonomy" id="487318"/>
    <lineage>
        <taxon>Bacteria</taxon>
        <taxon>Pseudomonadati</taxon>
        <taxon>Pseudomonadota</taxon>
        <taxon>Alphaproteobacteria</taxon>
        <taxon>Acetobacterales</taxon>
        <taxon>Roseomonadaceae</taxon>
        <taxon>Falsiroseomonas</taxon>
    </lineage>
</organism>
<dbReference type="InterPro" id="IPR051266">
    <property type="entry name" value="CLCR"/>
</dbReference>
<dbReference type="PANTHER" id="PTHR10579:SF43">
    <property type="entry name" value="ZINC FINGER (C3HC4-TYPE RING FINGER) FAMILY PROTEIN"/>
    <property type="match status" value="1"/>
</dbReference>
<dbReference type="InterPro" id="IPR021908">
    <property type="entry name" value="YfbK_C"/>
</dbReference>
<dbReference type="PROSITE" id="PS51257">
    <property type="entry name" value="PROKAR_LIPOPROTEIN"/>
    <property type="match status" value="1"/>
</dbReference>
<keyword evidence="5" id="KW-1185">Reference proteome</keyword>
<evidence type="ECO:0000259" key="3">
    <source>
        <dbReference type="PROSITE" id="PS50234"/>
    </source>
</evidence>
<comment type="caution">
    <text evidence="4">The sequence shown here is derived from an EMBL/GenBank/DDBJ whole genome shotgun (WGS) entry which is preliminary data.</text>
</comment>
<dbReference type="Pfam" id="PF13519">
    <property type="entry name" value="VWA_2"/>
    <property type="match status" value="1"/>
</dbReference>
<feature type="compositionally biased region" description="Low complexity" evidence="1">
    <location>
        <begin position="49"/>
        <end position="61"/>
    </location>
</feature>
<dbReference type="SUPFAM" id="SSF53300">
    <property type="entry name" value="vWA-like"/>
    <property type="match status" value="1"/>
</dbReference>
<evidence type="ECO:0000256" key="2">
    <source>
        <dbReference type="SAM" id="SignalP"/>
    </source>
</evidence>
<accession>A0ABX1F5M0</accession>
<dbReference type="EMBL" id="JAAVTX010000007">
    <property type="protein sequence ID" value="NKE47637.1"/>
    <property type="molecule type" value="Genomic_DNA"/>
</dbReference>